<dbReference type="EC" id="2.3.1.225" evidence="7"/>
<dbReference type="InterPro" id="IPR001594">
    <property type="entry name" value="Palmitoyltrfase_DHHC"/>
</dbReference>
<evidence type="ECO:0000256" key="7">
    <source>
        <dbReference type="RuleBase" id="RU079119"/>
    </source>
</evidence>
<dbReference type="OrthoDB" id="331948at2759"/>
<comment type="catalytic activity">
    <reaction evidence="7">
        <text>L-cysteinyl-[protein] + hexadecanoyl-CoA = S-hexadecanoyl-L-cysteinyl-[protein] + CoA</text>
        <dbReference type="Rhea" id="RHEA:36683"/>
        <dbReference type="Rhea" id="RHEA-COMP:10131"/>
        <dbReference type="Rhea" id="RHEA-COMP:11032"/>
        <dbReference type="ChEBI" id="CHEBI:29950"/>
        <dbReference type="ChEBI" id="CHEBI:57287"/>
        <dbReference type="ChEBI" id="CHEBI:57379"/>
        <dbReference type="ChEBI" id="CHEBI:74151"/>
        <dbReference type="EC" id="2.3.1.225"/>
    </reaction>
</comment>
<evidence type="ECO:0000256" key="6">
    <source>
        <dbReference type="ARBA" id="ARBA00023315"/>
    </source>
</evidence>
<accession>A0A6P5AVI5</accession>
<dbReference type="GO" id="GO:0019706">
    <property type="term" value="F:protein-cysteine S-palmitoyltransferase activity"/>
    <property type="evidence" value="ECO:0007669"/>
    <property type="project" value="UniProtKB-EC"/>
</dbReference>
<feature type="transmembrane region" description="Helical" evidence="7">
    <location>
        <begin position="148"/>
        <end position="169"/>
    </location>
</feature>
<evidence type="ECO:0000256" key="2">
    <source>
        <dbReference type="ARBA" id="ARBA00022679"/>
    </source>
</evidence>
<feature type="transmembrane region" description="Helical" evidence="7">
    <location>
        <begin position="189"/>
        <end position="209"/>
    </location>
</feature>
<dbReference type="RefSeq" id="XP_019647097.1">
    <property type="nucleotide sequence ID" value="XM_019791538.1"/>
</dbReference>
<dbReference type="PANTHER" id="PTHR12246">
    <property type="entry name" value="PALMITOYLTRANSFERASE ZDHHC16"/>
    <property type="match status" value="1"/>
</dbReference>
<keyword evidence="5 7" id="KW-0472">Membrane</keyword>
<dbReference type="KEGG" id="bbel:109487524"/>
<proteinExistence type="inferred from homology"/>
<dbReference type="Pfam" id="PF01529">
    <property type="entry name" value="DHHC"/>
    <property type="match status" value="1"/>
</dbReference>
<keyword evidence="6 7" id="KW-0012">Acyltransferase</keyword>
<keyword evidence="3 7" id="KW-0812">Transmembrane</keyword>
<evidence type="ECO:0000313" key="9">
    <source>
        <dbReference type="Proteomes" id="UP000515135"/>
    </source>
</evidence>
<keyword evidence="4 7" id="KW-1133">Transmembrane helix</keyword>
<keyword evidence="9" id="KW-1185">Reference proteome</keyword>
<feature type="transmembrane region" description="Helical" evidence="7">
    <location>
        <begin position="9"/>
        <end position="29"/>
    </location>
</feature>
<evidence type="ECO:0000256" key="1">
    <source>
        <dbReference type="ARBA" id="ARBA00004141"/>
    </source>
</evidence>
<comment type="similarity">
    <text evidence="7">Belongs to the DHHC palmitoyltransferase family.</text>
</comment>
<feature type="transmembrane region" description="Helical" evidence="7">
    <location>
        <begin position="41"/>
        <end position="60"/>
    </location>
</feature>
<dbReference type="PROSITE" id="PS50216">
    <property type="entry name" value="DHHC"/>
    <property type="match status" value="1"/>
</dbReference>
<sequence length="276" mass="31236">MAVFRTDPCGIICIIITYAAVFYADYVVVRHLAIPTMTSNLWGAFHVVLFNIVVFLLTLAHLRAVFSDPGIVPLPANNIDFSDVRAAGKRKLSEKEEDWTVCARCDAYRPPRAHHCKICRRCIRRMDHHCPWINNCVGELNQKFFIQFLFYTGLACCYALMLVIVSWVIECTGAGCKIDHQGRQTRIVHSVILTVEAILFGLFVSAIMCDQLSAIFTDETAVEQIQKRGRERERPRKPKMALLAEVFGRGNSVLWLCPCQAAPDPQTISNPQEYDV</sequence>
<organism evidence="9 10">
    <name type="scientific">Branchiostoma belcheri</name>
    <name type="common">Amphioxus</name>
    <dbReference type="NCBI Taxonomy" id="7741"/>
    <lineage>
        <taxon>Eukaryota</taxon>
        <taxon>Metazoa</taxon>
        <taxon>Chordata</taxon>
        <taxon>Cephalochordata</taxon>
        <taxon>Leptocardii</taxon>
        <taxon>Amphioxiformes</taxon>
        <taxon>Branchiostomatidae</taxon>
        <taxon>Branchiostoma</taxon>
    </lineage>
</organism>
<protein>
    <recommendedName>
        <fullName evidence="7">Palmitoyltransferase</fullName>
        <ecNumber evidence="7">2.3.1.225</ecNumber>
    </recommendedName>
</protein>
<evidence type="ECO:0000256" key="4">
    <source>
        <dbReference type="ARBA" id="ARBA00022989"/>
    </source>
</evidence>
<dbReference type="AlphaFoldDB" id="A0A6P5AVI5"/>
<gene>
    <name evidence="10" type="primary">LOC109487524</name>
</gene>
<evidence type="ECO:0000259" key="8">
    <source>
        <dbReference type="Pfam" id="PF01529"/>
    </source>
</evidence>
<evidence type="ECO:0000256" key="5">
    <source>
        <dbReference type="ARBA" id="ARBA00023136"/>
    </source>
</evidence>
<reference evidence="10" key="1">
    <citation type="submission" date="2025-08" db="UniProtKB">
        <authorList>
            <consortium name="RefSeq"/>
        </authorList>
    </citation>
    <scope>IDENTIFICATION</scope>
    <source>
        <tissue evidence="10">Gonad</tissue>
    </source>
</reference>
<dbReference type="Proteomes" id="UP000515135">
    <property type="component" value="Unplaced"/>
</dbReference>
<evidence type="ECO:0000256" key="3">
    <source>
        <dbReference type="ARBA" id="ARBA00022692"/>
    </source>
</evidence>
<evidence type="ECO:0000313" key="10">
    <source>
        <dbReference type="RefSeq" id="XP_019647097.1"/>
    </source>
</evidence>
<dbReference type="InterPro" id="IPR039859">
    <property type="entry name" value="PFA4/ZDH16/20/ERF2-like"/>
</dbReference>
<name>A0A6P5AVI5_BRABE</name>
<comment type="subcellular location">
    <subcellularLocation>
        <location evidence="1">Membrane</location>
        <topology evidence="1">Multi-pass membrane protein</topology>
    </subcellularLocation>
</comment>
<feature type="domain" description="Palmitoyltransferase DHHC" evidence="8">
    <location>
        <begin position="97"/>
        <end position="227"/>
    </location>
</feature>
<comment type="domain">
    <text evidence="7">The DHHC domain is required for palmitoyltransferase activity.</text>
</comment>
<dbReference type="GeneID" id="109487524"/>
<dbReference type="GO" id="GO:0016020">
    <property type="term" value="C:membrane"/>
    <property type="evidence" value="ECO:0007669"/>
    <property type="project" value="UniProtKB-SubCell"/>
</dbReference>
<keyword evidence="2 7" id="KW-0808">Transferase</keyword>